<dbReference type="Gene3D" id="3.30.930.10">
    <property type="entry name" value="Bira Bifunctional Protein, Domain 2"/>
    <property type="match status" value="1"/>
</dbReference>
<dbReference type="PROSITE" id="PS50862">
    <property type="entry name" value="AA_TRNA_LIGASE_II"/>
    <property type="match status" value="1"/>
</dbReference>
<keyword evidence="1" id="KW-0963">Cytoplasm</keyword>
<dbReference type="Proteomes" id="UP000095143">
    <property type="component" value="Unassembled WGS sequence"/>
</dbReference>
<evidence type="ECO:0000256" key="6">
    <source>
        <dbReference type="ARBA" id="ARBA00023146"/>
    </source>
</evidence>
<keyword evidence="3" id="KW-0547">Nucleotide-binding</keyword>
<name>A0A1C2EF11_9PSED</name>
<evidence type="ECO:0000313" key="8">
    <source>
        <dbReference type="EMBL" id="OCX25517.1"/>
    </source>
</evidence>
<dbReference type="SUPFAM" id="SSF55681">
    <property type="entry name" value="Class II aaRS and biotin synthetases"/>
    <property type="match status" value="1"/>
</dbReference>
<organism evidence="8 9">
    <name type="scientific">Pseudomonas graminis</name>
    <dbReference type="NCBI Taxonomy" id="158627"/>
    <lineage>
        <taxon>Bacteria</taxon>
        <taxon>Pseudomonadati</taxon>
        <taxon>Pseudomonadota</taxon>
        <taxon>Gammaproteobacteria</taxon>
        <taxon>Pseudomonadales</taxon>
        <taxon>Pseudomonadaceae</taxon>
        <taxon>Pseudomonas</taxon>
    </lineage>
</organism>
<gene>
    <name evidence="8" type="ORF">BBI10_02195</name>
</gene>
<dbReference type="GO" id="GO:0006418">
    <property type="term" value="P:tRNA aminoacylation for protein translation"/>
    <property type="evidence" value="ECO:0007669"/>
    <property type="project" value="InterPro"/>
</dbReference>
<dbReference type="OrthoDB" id="583154at2"/>
<keyword evidence="5" id="KW-0648">Protein biosynthesis</keyword>
<keyword evidence="4" id="KW-0067">ATP-binding</keyword>
<evidence type="ECO:0000256" key="3">
    <source>
        <dbReference type="ARBA" id="ARBA00022741"/>
    </source>
</evidence>
<dbReference type="InterPro" id="IPR006195">
    <property type="entry name" value="aa-tRNA-synth_II"/>
</dbReference>
<sequence length="386" mass="43509">MNTLVNDIFSIETGQVTLLLPRKINGGRLSELLERIPYVSENVKSVSYSDQGHCAIINVESSEADQMDLLRSDLQELVEALLASKIAAQKTLKTRVRPSGLVSKKHVDDSMVYYNSADLKLIAGVDKLLVDIAIRHGASIREYGSIYSAEIMARNGYHKNFPQNVYGVTQISHNYALIKEIRESSSSTIPPGMFHSQGAFLQPCVCYHCYAEIQDSIQSNVLYTLKGRCFRHEIEWRLNNFRRNEFTMREIVFMGSPEYVESKRLTIMEDVWALFGALGLYGQIVTARDPFFHYDDMKTKGAVQLMADAKYELEFISEAGHSSSIASFNNCQDTLCAKFGITDFDSNVLHSGCVAFGIDRWRAALFEQYGGDCEVWPDLLNTSNNH</sequence>
<dbReference type="EMBL" id="MDEN01000049">
    <property type="protein sequence ID" value="OCX25517.1"/>
    <property type="molecule type" value="Genomic_DNA"/>
</dbReference>
<evidence type="ECO:0000256" key="2">
    <source>
        <dbReference type="ARBA" id="ARBA00022598"/>
    </source>
</evidence>
<keyword evidence="2" id="KW-0436">Ligase</keyword>
<dbReference type="GO" id="GO:0004812">
    <property type="term" value="F:aminoacyl-tRNA ligase activity"/>
    <property type="evidence" value="ECO:0007669"/>
    <property type="project" value="UniProtKB-KW"/>
</dbReference>
<evidence type="ECO:0000313" key="9">
    <source>
        <dbReference type="Proteomes" id="UP000095143"/>
    </source>
</evidence>
<dbReference type="Pfam" id="PF00587">
    <property type="entry name" value="tRNA-synt_2b"/>
    <property type="match status" value="1"/>
</dbReference>
<proteinExistence type="predicted"/>
<keyword evidence="6" id="KW-0030">Aminoacyl-tRNA synthetase</keyword>
<accession>A0A1C2EF11</accession>
<evidence type="ECO:0000256" key="4">
    <source>
        <dbReference type="ARBA" id="ARBA00022840"/>
    </source>
</evidence>
<evidence type="ECO:0000259" key="7">
    <source>
        <dbReference type="PROSITE" id="PS50862"/>
    </source>
</evidence>
<dbReference type="GO" id="GO:0005524">
    <property type="term" value="F:ATP binding"/>
    <property type="evidence" value="ECO:0007669"/>
    <property type="project" value="UniProtKB-KW"/>
</dbReference>
<dbReference type="InterPro" id="IPR045864">
    <property type="entry name" value="aa-tRNA-synth_II/BPL/LPL"/>
</dbReference>
<evidence type="ECO:0000256" key="1">
    <source>
        <dbReference type="ARBA" id="ARBA00022490"/>
    </source>
</evidence>
<comment type="caution">
    <text evidence="8">The sequence shown here is derived from an EMBL/GenBank/DDBJ whole genome shotgun (WGS) entry which is preliminary data.</text>
</comment>
<feature type="domain" description="Aminoacyl-transfer RNA synthetases class-II family profile" evidence="7">
    <location>
        <begin position="227"/>
        <end position="377"/>
    </location>
</feature>
<dbReference type="AlphaFoldDB" id="A0A1C2EF11"/>
<dbReference type="RefSeq" id="WP_065986377.1">
    <property type="nucleotide sequence ID" value="NZ_MDEN01000049.1"/>
</dbReference>
<reference evidence="8 9" key="1">
    <citation type="submission" date="2016-08" db="EMBL/GenBank/DDBJ databases">
        <title>Whole genome sequence of Pseudomonas graminis strain UASWS1507, a potential biological control agent for agriculture.</title>
        <authorList>
            <person name="Crovadore J."/>
            <person name="Calmin G."/>
            <person name="Chablais R."/>
            <person name="Cochard B."/>
            <person name="Lefort F."/>
        </authorList>
    </citation>
    <scope>NUCLEOTIDE SEQUENCE [LARGE SCALE GENOMIC DNA]</scope>
    <source>
        <strain evidence="8 9">UASWS1507</strain>
    </source>
</reference>
<evidence type="ECO:0000256" key="5">
    <source>
        <dbReference type="ARBA" id="ARBA00022917"/>
    </source>
</evidence>
<dbReference type="InterPro" id="IPR002314">
    <property type="entry name" value="aa-tRNA-synt_IIb"/>
</dbReference>
<protein>
    <recommendedName>
        <fullName evidence="7">Aminoacyl-transfer RNA synthetases class-II family profile domain-containing protein</fullName>
    </recommendedName>
</protein>